<keyword evidence="1" id="KW-0813">Transport</keyword>
<name>A0ABT9GPE9_9GAMM</name>
<gene>
    <name evidence="5" type="ORF">Q3O59_07305</name>
</gene>
<protein>
    <recommendedName>
        <fullName evidence="4">PTS EIIA type-1 domain-containing protein</fullName>
    </recommendedName>
</protein>
<keyword evidence="6" id="KW-1185">Reference proteome</keyword>
<keyword evidence="3" id="KW-0808">Transferase</keyword>
<dbReference type="SUPFAM" id="SSF51261">
    <property type="entry name" value="Duplicated hybrid motif"/>
    <property type="match status" value="1"/>
</dbReference>
<keyword evidence="2" id="KW-0762">Sugar transport</keyword>
<evidence type="ECO:0000256" key="2">
    <source>
        <dbReference type="ARBA" id="ARBA00022597"/>
    </source>
</evidence>
<evidence type="ECO:0000256" key="3">
    <source>
        <dbReference type="ARBA" id="ARBA00022679"/>
    </source>
</evidence>
<organism evidence="5 6">
    <name type="scientific">Alkalimonas delamerensis</name>
    <dbReference type="NCBI Taxonomy" id="265981"/>
    <lineage>
        <taxon>Bacteria</taxon>
        <taxon>Pseudomonadati</taxon>
        <taxon>Pseudomonadota</taxon>
        <taxon>Gammaproteobacteria</taxon>
        <taxon>Alkalimonas</taxon>
    </lineage>
</organism>
<dbReference type="InterPro" id="IPR011055">
    <property type="entry name" value="Dup_hybrid_motif"/>
</dbReference>
<feature type="domain" description="PTS EIIA type-1" evidence="4">
    <location>
        <begin position="15"/>
        <end position="126"/>
    </location>
</feature>
<dbReference type="EMBL" id="JAUZVY010000002">
    <property type="protein sequence ID" value="MDP4528839.1"/>
    <property type="molecule type" value="Genomic_DNA"/>
</dbReference>
<comment type="caution">
    <text evidence="5">The sequence shown here is derived from an EMBL/GenBank/DDBJ whole genome shotgun (WGS) entry which is preliminary data.</text>
</comment>
<dbReference type="Pfam" id="PF00358">
    <property type="entry name" value="PTS_EIIA_1"/>
    <property type="match status" value="1"/>
</dbReference>
<sequence>MPTEAHQHKANYRLSVLAPSDGLMHPLQASASGVMRSLAGFGFCLLPEKQQLVSPCSGHASLHFLPHPCIRMQHTSGMQCRMDMPLHWLDRHGQGLDWQWHQGPLKAGQAVLDLDPAWLKAKAMLSVVFFPHPAIQPEPLPNTKAVLSAEPCFFINVTGKHP</sequence>
<evidence type="ECO:0000256" key="1">
    <source>
        <dbReference type="ARBA" id="ARBA00022448"/>
    </source>
</evidence>
<dbReference type="Gene3D" id="2.70.70.10">
    <property type="entry name" value="Glucose Permease (Domain IIA)"/>
    <property type="match status" value="1"/>
</dbReference>
<evidence type="ECO:0000259" key="4">
    <source>
        <dbReference type="Pfam" id="PF00358"/>
    </source>
</evidence>
<dbReference type="RefSeq" id="WP_305944942.1">
    <property type="nucleotide sequence ID" value="NZ_JAUZVY010000002.1"/>
</dbReference>
<evidence type="ECO:0000313" key="6">
    <source>
        <dbReference type="Proteomes" id="UP001236258"/>
    </source>
</evidence>
<dbReference type="InterPro" id="IPR001127">
    <property type="entry name" value="PTS_EIIA_1_perm"/>
</dbReference>
<evidence type="ECO:0000313" key="5">
    <source>
        <dbReference type="EMBL" id="MDP4528839.1"/>
    </source>
</evidence>
<reference evidence="5 6" key="1">
    <citation type="submission" date="2023-08" db="EMBL/GenBank/DDBJ databases">
        <authorList>
            <person name="Joshi A."/>
            <person name="Thite S."/>
        </authorList>
    </citation>
    <scope>NUCLEOTIDE SEQUENCE [LARGE SCALE GENOMIC DNA]</scope>
    <source>
        <strain evidence="5 6">1E1</strain>
    </source>
</reference>
<dbReference type="Proteomes" id="UP001236258">
    <property type="component" value="Unassembled WGS sequence"/>
</dbReference>
<accession>A0ABT9GPE9</accession>
<proteinExistence type="predicted"/>